<dbReference type="SUPFAM" id="SSF56300">
    <property type="entry name" value="Metallo-dependent phosphatases"/>
    <property type="match status" value="1"/>
</dbReference>
<dbReference type="InterPro" id="IPR029052">
    <property type="entry name" value="Metallo-depent_PP-like"/>
</dbReference>
<protein>
    <submittedName>
        <fullName evidence="3">Metallo-dependent phosphatase</fullName>
    </submittedName>
</protein>
<gene>
    <name evidence="3" type="ORF">EJ06DRAFT_482345</name>
</gene>
<feature type="signal peptide" evidence="1">
    <location>
        <begin position="1"/>
        <end position="17"/>
    </location>
</feature>
<dbReference type="InterPro" id="IPR004843">
    <property type="entry name" value="Calcineurin-like_PHP"/>
</dbReference>
<evidence type="ECO:0000256" key="1">
    <source>
        <dbReference type="SAM" id="SignalP"/>
    </source>
</evidence>
<dbReference type="EMBL" id="ML996704">
    <property type="protein sequence ID" value="KAF2397111.1"/>
    <property type="molecule type" value="Genomic_DNA"/>
</dbReference>
<keyword evidence="4" id="KW-1185">Reference proteome</keyword>
<reference evidence="3" key="1">
    <citation type="journal article" date="2020" name="Stud. Mycol.">
        <title>101 Dothideomycetes genomes: a test case for predicting lifestyles and emergence of pathogens.</title>
        <authorList>
            <person name="Haridas S."/>
            <person name="Albert R."/>
            <person name="Binder M."/>
            <person name="Bloem J."/>
            <person name="Labutti K."/>
            <person name="Salamov A."/>
            <person name="Andreopoulos B."/>
            <person name="Baker S."/>
            <person name="Barry K."/>
            <person name="Bills G."/>
            <person name="Bluhm B."/>
            <person name="Cannon C."/>
            <person name="Castanera R."/>
            <person name="Culley D."/>
            <person name="Daum C."/>
            <person name="Ezra D."/>
            <person name="Gonzalez J."/>
            <person name="Henrissat B."/>
            <person name="Kuo A."/>
            <person name="Liang C."/>
            <person name="Lipzen A."/>
            <person name="Lutzoni F."/>
            <person name="Magnuson J."/>
            <person name="Mondo S."/>
            <person name="Nolan M."/>
            <person name="Ohm R."/>
            <person name="Pangilinan J."/>
            <person name="Park H.-J."/>
            <person name="Ramirez L."/>
            <person name="Alfaro M."/>
            <person name="Sun H."/>
            <person name="Tritt A."/>
            <person name="Yoshinaga Y."/>
            <person name="Zwiers L.-H."/>
            <person name="Turgeon B."/>
            <person name="Goodwin S."/>
            <person name="Spatafora J."/>
            <person name="Crous P."/>
            <person name="Grigoriev I."/>
        </authorList>
    </citation>
    <scope>NUCLEOTIDE SEQUENCE</scope>
    <source>
        <strain evidence="3">CBS 262.69</strain>
    </source>
</reference>
<accession>A0A6G1HMI2</accession>
<evidence type="ECO:0000313" key="3">
    <source>
        <dbReference type="EMBL" id="KAF2397111.1"/>
    </source>
</evidence>
<proteinExistence type="predicted"/>
<feature type="chain" id="PRO_5026060130" evidence="1">
    <location>
        <begin position="18"/>
        <end position="410"/>
    </location>
</feature>
<feature type="domain" description="Calcineurin-like phosphoesterase" evidence="2">
    <location>
        <begin position="48"/>
        <end position="316"/>
    </location>
</feature>
<dbReference type="CDD" id="cd07383">
    <property type="entry name" value="MPP_Dcr2"/>
    <property type="match status" value="1"/>
</dbReference>
<dbReference type="PANTHER" id="PTHR32440">
    <property type="entry name" value="PHOSPHATASE DCR2-RELATED-RELATED"/>
    <property type="match status" value="1"/>
</dbReference>
<dbReference type="Gene3D" id="3.60.21.10">
    <property type="match status" value="1"/>
</dbReference>
<sequence length="410" mass="45027">MREQFFWTAALLTGIWAAPLEVVFSNPIPSPRLTFSPNGTFTLAIFEDLHYGEGEANPPSSGWGPISDRKSTGVLHTLLKHERPHLAVLNGDLITGENTHAHNSTRYLDQIVAPLVAARVPWASTYGNHDRQQNLSPRSLLARERRLYPHLSLTRCMTCAPGDRDANPDAGITNYFLPVYPANSTRPALILWFFDSRGGREYEPGPLLPENSTHLPPPIPQSVHPDAVAWFETAHAALAAKYGPLPSLAFAHIPPYPSLFLQGSGKVDPRRTPGINDDVPVDSQGLKKGVWDGSDAPFLRALGRARVVGVWSGHDHGNDWCGRWNSTLDAPSGGGEVSPPVRGLFVCFGRHTGYGGYGRWMRGARVVRVGFGGEVETWVRLEDGSVSGRVRLNGTYGADRYERVERKFSS</sequence>
<dbReference type="Pfam" id="PF00149">
    <property type="entry name" value="Metallophos"/>
    <property type="match status" value="1"/>
</dbReference>
<dbReference type="Proteomes" id="UP000799640">
    <property type="component" value="Unassembled WGS sequence"/>
</dbReference>
<name>A0A6G1HMI2_9PEZI</name>
<dbReference type="OrthoDB" id="783096at2759"/>
<evidence type="ECO:0000259" key="2">
    <source>
        <dbReference type="Pfam" id="PF00149"/>
    </source>
</evidence>
<keyword evidence="1" id="KW-0732">Signal</keyword>
<dbReference type="GO" id="GO:0005737">
    <property type="term" value="C:cytoplasm"/>
    <property type="evidence" value="ECO:0007669"/>
    <property type="project" value="TreeGrafter"/>
</dbReference>
<evidence type="ECO:0000313" key="4">
    <source>
        <dbReference type="Proteomes" id="UP000799640"/>
    </source>
</evidence>
<dbReference type="GO" id="GO:0016788">
    <property type="term" value="F:hydrolase activity, acting on ester bonds"/>
    <property type="evidence" value="ECO:0007669"/>
    <property type="project" value="TreeGrafter"/>
</dbReference>
<organism evidence="3 4">
    <name type="scientific">Trichodelitschia bisporula</name>
    <dbReference type="NCBI Taxonomy" id="703511"/>
    <lineage>
        <taxon>Eukaryota</taxon>
        <taxon>Fungi</taxon>
        <taxon>Dikarya</taxon>
        <taxon>Ascomycota</taxon>
        <taxon>Pezizomycotina</taxon>
        <taxon>Dothideomycetes</taxon>
        <taxon>Dothideomycetes incertae sedis</taxon>
        <taxon>Phaeotrichales</taxon>
        <taxon>Phaeotrichaceae</taxon>
        <taxon>Trichodelitschia</taxon>
    </lineage>
</organism>
<dbReference type="PANTHER" id="PTHR32440:SF11">
    <property type="entry name" value="METALLOPHOSPHOESTERASE DOMAIN-CONTAINING PROTEIN"/>
    <property type="match status" value="1"/>
</dbReference>
<dbReference type="AlphaFoldDB" id="A0A6G1HMI2"/>